<protein>
    <submittedName>
        <fullName evidence="3">Leucinezipper-like transcriptional regulator 1 (LZTR-1), putative</fullName>
    </submittedName>
</protein>
<dbReference type="KEGG" id="acan:ACA1_281290"/>
<reference evidence="3 4" key="1">
    <citation type="journal article" date="2013" name="Genome Biol.">
        <title>Genome of Acanthamoeba castellanii highlights extensive lateral gene transfer and early evolution of tyrosine kinase signaling.</title>
        <authorList>
            <person name="Clarke M."/>
            <person name="Lohan A.J."/>
            <person name="Liu B."/>
            <person name="Lagkouvardos I."/>
            <person name="Roy S."/>
            <person name="Zafar N."/>
            <person name="Bertelli C."/>
            <person name="Schilde C."/>
            <person name="Kianianmomeni A."/>
            <person name="Burglin T.R."/>
            <person name="Frech C."/>
            <person name="Turcotte B."/>
            <person name="Kopec K.O."/>
            <person name="Synnott J.M."/>
            <person name="Choo C."/>
            <person name="Paponov I."/>
            <person name="Finkler A."/>
            <person name="Soon Heng Tan C."/>
            <person name="Hutchins A.P."/>
            <person name="Weinmeier T."/>
            <person name="Rattei T."/>
            <person name="Chu J.S."/>
            <person name="Gimenez G."/>
            <person name="Irimia M."/>
            <person name="Rigden D.J."/>
            <person name="Fitzpatrick D.A."/>
            <person name="Lorenzo-Morales J."/>
            <person name="Bateman A."/>
            <person name="Chiu C.H."/>
            <person name="Tang P."/>
            <person name="Hegemann P."/>
            <person name="Fromm H."/>
            <person name="Raoult D."/>
            <person name="Greub G."/>
            <person name="Miranda-Saavedra D."/>
            <person name="Chen N."/>
            <person name="Nash P."/>
            <person name="Ginger M.L."/>
            <person name="Horn M."/>
            <person name="Schaap P."/>
            <person name="Caler L."/>
            <person name="Loftus B."/>
        </authorList>
    </citation>
    <scope>NUCLEOTIDE SEQUENCE [LARGE SCALE GENOMIC DNA]</scope>
    <source>
        <strain evidence="3 4">Neff</strain>
    </source>
</reference>
<dbReference type="SUPFAM" id="SSF117281">
    <property type="entry name" value="Kelch motif"/>
    <property type="match status" value="1"/>
</dbReference>
<keyword evidence="4" id="KW-1185">Reference proteome</keyword>
<dbReference type="GeneID" id="14921910"/>
<sequence>MEGSTNQDARWQEVSLGAGAWPAPRHGHSAVVCHHSPGGGPALCVYGGFGDDGRPLDDLFLFAFLKGEWRAVKKAKATPVGRHSHTAVVWRDSMFVFGGATADPTGVPSGQLLEFNFRGLVGGEDQGRPTKASLGPLGRACRRSAAPAASAATDGEEDGASMWVFGGFTTTGVDNDLFCFHFRTKTWERVSAAGDGAVEGPSARHLHSAVVSPDGESMVVVGGFSGSGSVNFADAWSFHFGTRKWRELEVPASFAGRRGHRAAVVEPSTGGGVMVVHGGRDKAGPLADLHLFRFNSLTLLEHK</sequence>
<dbReference type="AlphaFoldDB" id="L8H7B7"/>
<accession>L8H7B7</accession>
<organism evidence="3 4">
    <name type="scientific">Acanthamoeba castellanii (strain ATCC 30010 / Neff)</name>
    <dbReference type="NCBI Taxonomy" id="1257118"/>
    <lineage>
        <taxon>Eukaryota</taxon>
        <taxon>Amoebozoa</taxon>
        <taxon>Discosea</taxon>
        <taxon>Longamoebia</taxon>
        <taxon>Centramoebida</taxon>
        <taxon>Acanthamoebidae</taxon>
        <taxon>Acanthamoeba</taxon>
    </lineage>
</organism>
<dbReference type="Pfam" id="PF24681">
    <property type="entry name" value="Kelch_KLHDC2_KLHL20_DRC7"/>
    <property type="match status" value="2"/>
</dbReference>
<dbReference type="STRING" id="1257118.L8H7B7"/>
<dbReference type="PANTHER" id="PTHR46376:SF1">
    <property type="entry name" value="LEUCINE-ZIPPER-LIKE TRANSCRIPTIONAL REGULATOR 1"/>
    <property type="match status" value="1"/>
</dbReference>
<evidence type="ECO:0000313" key="4">
    <source>
        <dbReference type="Proteomes" id="UP000011083"/>
    </source>
</evidence>
<dbReference type="Gene3D" id="2.120.10.80">
    <property type="entry name" value="Kelch-type beta propeller"/>
    <property type="match status" value="2"/>
</dbReference>
<proteinExistence type="predicted"/>
<dbReference type="VEuPathDB" id="AmoebaDB:ACA1_281290"/>
<evidence type="ECO:0000256" key="2">
    <source>
        <dbReference type="ARBA" id="ARBA00022737"/>
    </source>
</evidence>
<keyword evidence="2" id="KW-0677">Repeat</keyword>
<keyword evidence="1" id="KW-0880">Kelch repeat</keyword>
<dbReference type="OrthoDB" id="432528at2759"/>
<gene>
    <name evidence="3" type="ORF">ACA1_281290</name>
</gene>
<dbReference type="InterPro" id="IPR015915">
    <property type="entry name" value="Kelch-typ_b-propeller"/>
</dbReference>
<dbReference type="PANTHER" id="PTHR46376">
    <property type="entry name" value="LEUCINE-ZIPPER-LIKE TRANSCRIPTIONAL REGULATOR 1"/>
    <property type="match status" value="1"/>
</dbReference>
<name>L8H7B7_ACACF</name>
<dbReference type="InterPro" id="IPR051568">
    <property type="entry name" value="LZTR1/Attractin"/>
</dbReference>
<dbReference type="RefSeq" id="XP_004344778.1">
    <property type="nucleotide sequence ID" value="XM_004344728.1"/>
</dbReference>
<dbReference type="EMBL" id="KB007908">
    <property type="protein sequence ID" value="ELR21035.1"/>
    <property type="molecule type" value="Genomic_DNA"/>
</dbReference>
<dbReference type="GO" id="GO:0005794">
    <property type="term" value="C:Golgi apparatus"/>
    <property type="evidence" value="ECO:0007669"/>
    <property type="project" value="TreeGrafter"/>
</dbReference>
<dbReference type="Proteomes" id="UP000011083">
    <property type="component" value="Unassembled WGS sequence"/>
</dbReference>
<evidence type="ECO:0000256" key="1">
    <source>
        <dbReference type="ARBA" id="ARBA00022441"/>
    </source>
</evidence>
<evidence type="ECO:0000313" key="3">
    <source>
        <dbReference type="EMBL" id="ELR21035.1"/>
    </source>
</evidence>